<keyword evidence="13" id="KW-1185">Reference proteome</keyword>
<gene>
    <name evidence="12" type="ORF">MA03_01050</name>
</gene>
<dbReference type="SUPFAM" id="SSF53448">
    <property type="entry name" value="Nucleotide-diphospho-sugar transferases"/>
    <property type="match status" value="1"/>
</dbReference>
<dbReference type="InterPro" id="IPR001451">
    <property type="entry name" value="Hexapep"/>
</dbReference>
<sequence length="393" mass="42547">MRVVVLTGGQTKRMLPLTEGYSRALLNIMGKPLFMYPLQTALKVVAGKGLVVTSSDTPLGEIIRHLQATGLSAHVSVKTQQEPGIEGALLASREFTEGEEWFMLAYGDVIVNEEAFRLVLDVHAGSGRPSALLIPSSNIQSFGSAIVRENMITRFLPGGYSDETSYVVGGIFILPSEFFSLLKNDSSFFEALNQLIEKTGVYAAFWTGDWIAVDYPWDLINALYSLIDKKCGKIIAPSAKVSPTAILEGCVIIDEGATVDHYAVIKGPVYIGRNSFIGMGAFIREYTSIEENVVVGAYSEIKRSVLQPFSTVGSFSLITDSVLGYGSVAEPRTTVISMLPENFTAVRELPLQGIVGKKKKLGAFVSPYARIKSGTVLGPAVKVHRDGHIEGVQ</sequence>
<evidence type="ECO:0000256" key="3">
    <source>
        <dbReference type="ARBA" id="ARBA00007707"/>
    </source>
</evidence>
<comment type="catalytic activity">
    <reaction evidence="9">
        <text>alpha-D-glucosamine 1-phosphate + acetyl-CoA = N-acetyl-alpha-D-glucosamine 1-phosphate + CoA + H(+)</text>
        <dbReference type="Rhea" id="RHEA:13725"/>
        <dbReference type="ChEBI" id="CHEBI:15378"/>
        <dbReference type="ChEBI" id="CHEBI:57287"/>
        <dbReference type="ChEBI" id="CHEBI:57288"/>
        <dbReference type="ChEBI" id="CHEBI:57776"/>
        <dbReference type="ChEBI" id="CHEBI:58516"/>
        <dbReference type="EC" id="2.3.1.157"/>
    </reaction>
</comment>
<dbReference type="KEGG" id="thf:MA03_01050"/>
<dbReference type="GO" id="GO:0019134">
    <property type="term" value="F:glucosamine-1-phosphate N-acetyltransferase activity"/>
    <property type="evidence" value="ECO:0007669"/>
    <property type="project" value="UniProtKB-EC"/>
</dbReference>
<keyword evidence="6" id="KW-0548">Nucleotidyltransferase</keyword>
<keyword evidence="7" id="KW-0511">Multifunctional enzyme</keyword>
<evidence type="ECO:0000256" key="8">
    <source>
        <dbReference type="ARBA" id="ARBA00023315"/>
    </source>
</evidence>
<dbReference type="Pfam" id="PF00132">
    <property type="entry name" value="Hexapep"/>
    <property type="match status" value="1"/>
</dbReference>
<dbReference type="Pfam" id="PF00483">
    <property type="entry name" value="NTP_transferase"/>
    <property type="match status" value="1"/>
</dbReference>
<comment type="pathway">
    <text evidence="1">Nucleotide-sugar biosynthesis; UDP-N-acetyl-alpha-D-glucosamine biosynthesis; N-acetyl-alpha-D-glucosamine 1-phosphate from alpha-D-glucosamine 6-phosphate (route II): step 2/2.</text>
</comment>
<dbReference type="InterPro" id="IPR050065">
    <property type="entry name" value="GlmU-like"/>
</dbReference>
<keyword evidence="5" id="KW-0808">Transferase</keyword>
<protein>
    <recommendedName>
        <fullName evidence="11">Nucleotidyl transferase domain-containing protein</fullName>
    </recommendedName>
</protein>
<dbReference type="Gene3D" id="2.160.10.10">
    <property type="entry name" value="Hexapeptide repeat proteins"/>
    <property type="match status" value="1"/>
</dbReference>
<dbReference type="PATRIC" id="fig|1550241.5.peg.213"/>
<evidence type="ECO:0000256" key="4">
    <source>
        <dbReference type="ARBA" id="ARBA00007947"/>
    </source>
</evidence>
<comment type="similarity">
    <text evidence="4">In the N-terminal section; belongs to the N-acetylglucosamine-1-phosphate uridyltransferase family.</text>
</comment>
<evidence type="ECO:0000256" key="7">
    <source>
        <dbReference type="ARBA" id="ARBA00023268"/>
    </source>
</evidence>
<dbReference type="Gene3D" id="3.90.550.10">
    <property type="entry name" value="Spore Coat Polysaccharide Biosynthesis Protein SpsA, Chain A"/>
    <property type="match status" value="1"/>
</dbReference>
<proteinExistence type="inferred from homology"/>
<comment type="similarity">
    <text evidence="3">In the C-terminal section; belongs to the transferase hexapeptide repeat family.</text>
</comment>
<dbReference type="InterPro" id="IPR011004">
    <property type="entry name" value="Trimer_LpxA-like_sf"/>
</dbReference>
<evidence type="ECO:0000256" key="10">
    <source>
        <dbReference type="ARBA" id="ARBA00048493"/>
    </source>
</evidence>
<evidence type="ECO:0000313" key="13">
    <source>
        <dbReference type="Proteomes" id="UP000067434"/>
    </source>
</evidence>
<dbReference type="Proteomes" id="UP000067434">
    <property type="component" value="Chromosome"/>
</dbReference>
<dbReference type="OrthoDB" id="15372at2157"/>
<dbReference type="InterPro" id="IPR029044">
    <property type="entry name" value="Nucleotide-diphossugar_trans"/>
</dbReference>
<dbReference type="PANTHER" id="PTHR43584:SF8">
    <property type="entry name" value="N-ACETYLMURAMATE ALPHA-1-PHOSPHATE URIDYLYLTRANSFERASE"/>
    <property type="match status" value="1"/>
</dbReference>
<dbReference type="InterPro" id="IPR005835">
    <property type="entry name" value="NTP_transferase_dom"/>
</dbReference>
<keyword evidence="8" id="KW-0012">Acyltransferase</keyword>
<accession>A0A0F7FG37</accession>
<dbReference type="EMBL" id="CP009961">
    <property type="protein sequence ID" value="AKG38155.1"/>
    <property type="molecule type" value="Genomic_DNA"/>
</dbReference>
<evidence type="ECO:0000256" key="6">
    <source>
        <dbReference type="ARBA" id="ARBA00022695"/>
    </source>
</evidence>
<organism evidence="12 13">
    <name type="scientific">Infirmifilum uzonense</name>
    <dbReference type="NCBI Taxonomy" id="1550241"/>
    <lineage>
        <taxon>Archaea</taxon>
        <taxon>Thermoproteota</taxon>
        <taxon>Thermoprotei</taxon>
        <taxon>Thermofilales</taxon>
        <taxon>Thermofilaceae</taxon>
        <taxon>Infirmifilum</taxon>
    </lineage>
</organism>
<comment type="catalytic activity">
    <reaction evidence="10">
        <text>N-acetyl-alpha-D-glucosamine 1-phosphate + UTP + H(+) = UDP-N-acetyl-alpha-D-glucosamine + diphosphate</text>
        <dbReference type="Rhea" id="RHEA:13509"/>
        <dbReference type="ChEBI" id="CHEBI:15378"/>
        <dbReference type="ChEBI" id="CHEBI:33019"/>
        <dbReference type="ChEBI" id="CHEBI:46398"/>
        <dbReference type="ChEBI" id="CHEBI:57705"/>
        <dbReference type="ChEBI" id="CHEBI:57776"/>
        <dbReference type="EC" id="2.7.7.23"/>
    </reaction>
</comment>
<feature type="domain" description="Nucleotidyl transferase" evidence="11">
    <location>
        <begin position="3"/>
        <end position="183"/>
    </location>
</feature>
<evidence type="ECO:0000256" key="2">
    <source>
        <dbReference type="ARBA" id="ARBA00005208"/>
    </source>
</evidence>
<dbReference type="GO" id="GO:0003977">
    <property type="term" value="F:UDP-N-acetylglucosamine diphosphorylase activity"/>
    <property type="evidence" value="ECO:0007669"/>
    <property type="project" value="UniProtKB-EC"/>
</dbReference>
<evidence type="ECO:0000313" key="12">
    <source>
        <dbReference type="EMBL" id="AKG38155.1"/>
    </source>
</evidence>
<dbReference type="AlphaFoldDB" id="A0A0F7FG37"/>
<dbReference type="PANTHER" id="PTHR43584">
    <property type="entry name" value="NUCLEOTIDYL TRANSFERASE"/>
    <property type="match status" value="1"/>
</dbReference>
<evidence type="ECO:0000256" key="5">
    <source>
        <dbReference type="ARBA" id="ARBA00022679"/>
    </source>
</evidence>
<comment type="pathway">
    <text evidence="2">Nucleotide-sugar biosynthesis; UDP-N-acetyl-alpha-D-glucosamine biosynthesis; UDP-N-acetyl-alpha-D-glucosamine from N-acetyl-alpha-D-glucosamine 1-phosphate: step 1/1.</text>
</comment>
<reference evidence="12 13" key="1">
    <citation type="journal article" date="2015" name="Stand. Genomic Sci.">
        <title>Complete genome sequence of and proposal of Thermofilum uzonense sp. nov. a novel hyperthermophilic crenarchaeon and emended description of the genus Thermofilum.</title>
        <authorList>
            <person name="Toshchakov S.V."/>
            <person name="Korzhenkov A.A."/>
            <person name="Samarov N.I."/>
            <person name="Mazunin I.O."/>
            <person name="Mozhey O.I."/>
            <person name="Shmyr I.S."/>
            <person name="Derbikova K.S."/>
            <person name="Taranov E.A."/>
            <person name="Dominova I.N."/>
            <person name="Bonch-Osmolovskaya E.A."/>
            <person name="Patrushev M.V."/>
            <person name="Podosokorskaya O.A."/>
            <person name="Kublanov I.V."/>
        </authorList>
    </citation>
    <scope>NUCLEOTIDE SEQUENCE [LARGE SCALE GENOMIC DNA]</scope>
    <source>
        <strain evidence="12 13">1807-2</strain>
    </source>
</reference>
<dbReference type="HOGENOM" id="CLU_029499_0_1_2"/>
<dbReference type="SUPFAM" id="SSF51161">
    <property type="entry name" value="Trimeric LpxA-like enzymes"/>
    <property type="match status" value="1"/>
</dbReference>
<dbReference type="RefSeq" id="WP_052883496.1">
    <property type="nucleotide sequence ID" value="NZ_CP009961.1"/>
</dbReference>
<evidence type="ECO:0000259" key="11">
    <source>
        <dbReference type="Pfam" id="PF00483"/>
    </source>
</evidence>
<dbReference type="STRING" id="1550241.MA03_01050"/>
<dbReference type="GeneID" id="25400775"/>
<name>A0A0F7FG37_9CREN</name>
<evidence type="ECO:0000256" key="1">
    <source>
        <dbReference type="ARBA" id="ARBA00005166"/>
    </source>
</evidence>
<evidence type="ECO:0000256" key="9">
    <source>
        <dbReference type="ARBA" id="ARBA00048247"/>
    </source>
</evidence>